<evidence type="ECO:0000256" key="1">
    <source>
        <dbReference type="SAM" id="MobiDB-lite"/>
    </source>
</evidence>
<keyword evidence="2" id="KW-0732">Signal</keyword>
<feature type="region of interest" description="Disordered" evidence="1">
    <location>
        <begin position="53"/>
        <end position="83"/>
    </location>
</feature>
<protein>
    <submittedName>
        <fullName evidence="3">Uncharacterized protein</fullName>
    </submittedName>
</protein>
<sequence>MVHLNCRFVVLSLCLVVAASPAHNRRPTPADGKSVASPTGPPPMIQWGTVHPATGAHDSRIPTRGDLKARAARGTDRSAQSGATKDYKVPYLLGKRQDAAISSSSSYSDDGQYHPGYPTTTYNNGQYTPFTDGTPSATPASSGSASATTASFDDGQYHPNPSFNNGLYTPNPSFNNGLYTPMSSGIASTTTMSAPVASTVMDGISTALDELTGASTTDSVSSASDTDSASSSVTASSTASPVLPSTVSIDGAMDVVDGITSTSATDSASSASATDSTSDTASPSAAMAMVLRMRQLTMTEFVTRPSATSGGLNVTANANLEPTNVPQN</sequence>
<feature type="compositionally biased region" description="Polar residues" evidence="1">
    <location>
        <begin position="118"/>
        <end position="131"/>
    </location>
</feature>
<feature type="compositionally biased region" description="Polar residues" evidence="1">
    <location>
        <begin position="159"/>
        <end position="169"/>
    </location>
</feature>
<feature type="region of interest" description="Disordered" evidence="1">
    <location>
        <begin position="215"/>
        <end position="245"/>
    </location>
</feature>
<feature type="region of interest" description="Disordered" evidence="1">
    <location>
        <begin position="262"/>
        <end position="282"/>
    </location>
</feature>
<dbReference type="InParanoid" id="F8Q1G2"/>
<evidence type="ECO:0000313" key="4">
    <source>
        <dbReference type="Proteomes" id="UP000008063"/>
    </source>
</evidence>
<dbReference type="AlphaFoldDB" id="F8Q1G2"/>
<reference evidence="4" key="1">
    <citation type="journal article" date="2011" name="Science">
        <title>The plant cell wall-decomposing machinery underlies the functional diversity of forest fungi.</title>
        <authorList>
            <person name="Eastwood D.C."/>
            <person name="Floudas D."/>
            <person name="Binder M."/>
            <person name="Majcherczyk A."/>
            <person name="Schneider P."/>
            <person name="Aerts A."/>
            <person name="Asiegbu F.O."/>
            <person name="Baker S.E."/>
            <person name="Barry K."/>
            <person name="Bendiksby M."/>
            <person name="Blumentritt M."/>
            <person name="Coutinho P.M."/>
            <person name="Cullen D."/>
            <person name="de Vries R.P."/>
            <person name="Gathman A."/>
            <person name="Goodell B."/>
            <person name="Henrissat B."/>
            <person name="Ihrmark K."/>
            <person name="Kauserud H."/>
            <person name="Kohler A."/>
            <person name="LaButti K."/>
            <person name="Lapidus A."/>
            <person name="Lavin J.L."/>
            <person name="Lee Y.-H."/>
            <person name="Lindquist E."/>
            <person name="Lilly W."/>
            <person name="Lucas S."/>
            <person name="Morin E."/>
            <person name="Murat C."/>
            <person name="Oguiza J.A."/>
            <person name="Park J."/>
            <person name="Pisabarro A.G."/>
            <person name="Riley R."/>
            <person name="Rosling A."/>
            <person name="Salamov A."/>
            <person name="Schmidt O."/>
            <person name="Schmutz J."/>
            <person name="Skrede I."/>
            <person name="Stenlid J."/>
            <person name="Wiebenga A."/>
            <person name="Xie X."/>
            <person name="Kuees U."/>
            <person name="Hibbett D.S."/>
            <person name="Hoffmeister D."/>
            <person name="Hoegberg N."/>
            <person name="Martin F."/>
            <person name="Grigoriev I.V."/>
            <person name="Watkinson S.C."/>
        </authorList>
    </citation>
    <scope>NUCLEOTIDE SEQUENCE [LARGE SCALE GENOMIC DNA]</scope>
    <source>
        <strain evidence="4">strain S7.3</strain>
    </source>
</reference>
<feature type="compositionally biased region" description="Basic and acidic residues" evidence="1">
    <location>
        <begin position="57"/>
        <end position="76"/>
    </location>
</feature>
<feature type="compositionally biased region" description="Low complexity" evidence="1">
    <location>
        <begin position="133"/>
        <end position="151"/>
    </location>
</feature>
<feature type="chain" id="PRO_5003377047" evidence="2">
    <location>
        <begin position="20"/>
        <end position="328"/>
    </location>
</feature>
<dbReference type="HOGENOM" id="CLU_847763_0_0_1"/>
<proteinExistence type="predicted"/>
<feature type="region of interest" description="Disordered" evidence="1">
    <location>
        <begin position="102"/>
        <end position="169"/>
    </location>
</feature>
<dbReference type="Proteomes" id="UP000008063">
    <property type="component" value="Unassembled WGS sequence"/>
</dbReference>
<feature type="compositionally biased region" description="Low complexity" evidence="1">
    <location>
        <begin position="215"/>
        <end position="240"/>
    </location>
</feature>
<evidence type="ECO:0000313" key="3">
    <source>
        <dbReference type="EMBL" id="EGN98140.1"/>
    </source>
</evidence>
<gene>
    <name evidence="3" type="ORF">SERLA73DRAFT_161047</name>
</gene>
<name>F8Q1G2_SERL3</name>
<keyword evidence="4" id="KW-1185">Reference proteome</keyword>
<accession>F8Q1G2</accession>
<evidence type="ECO:0000256" key="2">
    <source>
        <dbReference type="SAM" id="SignalP"/>
    </source>
</evidence>
<organism evidence="4">
    <name type="scientific">Serpula lacrymans var. lacrymans (strain S7.3)</name>
    <name type="common">Dry rot fungus</name>
    <dbReference type="NCBI Taxonomy" id="936435"/>
    <lineage>
        <taxon>Eukaryota</taxon>
        <taxon>Fungi</taxon>
        <taxon>Dikarya</taxon>
        <taxon>Basidiomycota</taxon>
        <taxon>Agaricomycotina</taxon>
        <taxon>Agaricomycetes</taxon>
        <taxon>Agaricomycetidae</taxon>
        <taxon>Boletales</taxon>
        <taxon>Coniophorineae</taxon>
        <taxon>Serpulaceae</taxon>
        <taxon>Serpula</taxon>
    </lineage>
</organism>
<feature type="signal peptide" evidence="2">
    <location>
        <begin position="1"/>
        <end position="19"/>
    </location>
</feature>
<dbReference type="EMBL" id="GL945481">
    <property type="protein sequence ID" value="EGN98140.1"/>
    <property type="molecule type" value="Genomic_DNA"/>
</dbReference>